<dbReference type="AlphaFoldDB" id="A0AAV4XSU1"/>
<sequence>MRKTRDCLQQRWTIFFAPQPPPTPLISQNLFRRFSLHPPSSLGCKHRYPKTPVPKFHAIPKSISRLSGSLKNVSLPQNKQGGGWRGGLLKLYLHTTKRAGRIF</sequence>
<protein>
    <submittedName>
        <fullName evidence="1">Uncharacterized protein</fullName>
    </submittedName>
</protein>
<dbReference type="Proteomes" id="UP001054945">
    <property type="component" value="Unassembled WGS sequence"/>
</dbReference>
<keyword evidence="2" id="KW-1185">Reference proteome</keyword>
<name>A0AAV4XSU1_CAEEX</name>
<evidence type="ECO:0000313" key="2">
    <source>
        <dbReference type="Proteomes" id="UP001054945"/>
    </source>
</evidence>
<comment type="caution">
    <text evidence="1">The sequence shown here is derived from an EMBL/GenBank/DDBJ whole genome shotgun (WGS) entry which is preliminary data.</text>
</comment>
<gene>
    <name evidence="1" type="ORF">CEXT_627751</name>
</gene>
<dbReference type="EMBL" id="BPLR01018275">
    <property type="protein sequence ID" value="GIY98275.1"/>
    <property type="molecule type" value="Genomic_DNA"/>
</dbReference>
<evidence type="ECO:0000313" key="1">
    <source>
        <dbReference type="EMBL" id="GIY98275.1"/>
    </source>
</evidence>
<organism evidence="1 2">
    <name type="scientific">Caerostris extrusa</name>
    <name type="common">Bark spider</name>
    <name type="synonym">Caerostris bankana</name>
    <dbReference type="NCBI Taxonomy" id="172846"/>
    <lineage>
        <taxon>Eukaryota</taxon>
        <taxon>Metazoa</taxon>
        <taxon>Ecdysozoa</taxon>
        <taxon>Arthropoda</taxon>
        <taxon>Chelicerata</taxon>
        <taxon>Arachnida</taxon>
        <taxon>Araneae</taxon>
        <taxon>Araneomorphae</taxon>
        <taxon>Entelegynae</taxon>
        <taxon>Araneoidea</taxon>
        <taxon>Araneidae</taxon>
        <taxon>Caerostris</taxon>
    </lineage>
</organism>
<reference evidence="1 2" key="1">
    <citation type="submission" date="2021-06" db="EMBL/GenBank/DDBJ databases">
        <title>Caerostris extrusa draft genome.</title>
        <authorList>
            <person name="Kono N."/>
            <person name="Arakawa K."/>
        </authorList>
    </citation>
    <scope>NUCLEOTIDE SEQUENCE [LARGE SCALE GENOMIC DNA]</scope>
</reference>
<accession>A0AAV4XSU1</accession>
<proteinExistence type="predicted"/>